<evidence type="ECO:0000313" key="5">
    <source>
        <dbReference type="Proteomes" id="UP000190831"/>
    </source>
</evidence>
<gene>
    <name evidence="4" type="ORF">LAFE_0F04192G</name>
</gene>
<dbReference type="OrthoDB" id="3196451at2759"/>
<reference evidence="5" key="1">
    <citation type="submission" date="2016-03" db="EMBL/GenBank/DDBJ databases">
        <authorList>
            <person name="Devillers H."/>
        </authorList>
    </citation>
    <scope>NUCLEOTIDE SEQUENCE [LARGE SCALE GENOMIC DNA]</scope>
</reference>
<dbReference type="PANTHER" id="PTHR15228">
    <property type="entry name" value="SPERMATHECAL PHYSIOLOGY VARIANT"/>
    <property type="match status" value="1"/>
</dbReference>
<dbReference type="InterPro" id="IPR008936">
    <property type="entry name" value="Rho_GTPase_activation_prot"/>
</dbReference>
<dbReference type="InterPro" id="IPR000198">
    <property type="entry name" value="RhoGAP_dom"/>
</dbReference>
<feature type="compositionally biased region" description="Polar residues" evidence="2">
    <location>
        <begin position="376"/>
        <end position="417"/>
    </location>
</feature>
<protein>
    <submittedName>
        <fullName evidence="4">LAFE_0F04192g1_1</fullName>
    </submittedName>
</protein>
<feature type="region of interest" description="Disordered" evidence="2">
    <location>
        <begin position="472"/>
        <end position="587"/>
    </location>
</feature>
<feature type="compositionally biased region" description="Basic residues" evidence="2">
    <location>
        <begin position="434"/>
        <end position="444"/>
    </location>
</feature>
<proteinExistence type="predicted"/>
<feature type="compositionally biased region" description="Basic residues" evidence="2">
    <location>
        <begin position="577"/>
        <end position="587"/>
    </location>
</feature>
<dbReference type="Proteomes" id="UP000190831">
    <property type="component" value="Chromosome F"/>
</dbReference>
<feature type="compositionally biased region" description="Acidic residues" evidence="2">
    <location>
        <begin position="478"/>
        <end position="488"/>
    </location>
</feature>
<keyword evidence="5" id="KW-1185">Reference proteome</keyword>
<feature type="region of interest" description="Disordered" evidence="2">
    <location>
        <begin position="26"/>
        <end position="72"/>
    </location>
</feature>
<dbReference type="InterPro" id="IPR051025">
    <property type="entry name" value="RhoGAP"/>
</dbReference>
<dbReference type="OMA" id="FNLMSGR"/>
<dbReference type="PROSITE" id="PS50238">
    <property type="entry name" value="RHOGAP"/>
    <property type="match status" value="1"/>
</dbReference>
<dbReference type="EMBL" id="LT598490">
    <property type="protein sequence ID" value="SCW02336.1"/>
    <property type="molecule type" value="Genomic_DNA"/>
</dbReference>
<organism evidence="4 5">
    <name type="scientific">Lachancea fermentati</name>
    <name type="common">Zygosaccharomyces fermentati</name>
    <dbReference type="NCBI Taxonomy" id="4955"/>
    <lineage>
        <taxon>Eukaryota</taxon>
        <taxon>Fungi</taxon>
        <taxon>Dikarya</taxon>
        <taxon>Ascomycota</taxon>
        <taxon>Saccharomycotina</taxon>
        <taxon>Saccharomycetes</taxon>
        <taxon>Saccharomycetales</taxon>
        <taxon>Saccharomycetaceae</taxon>
        <taxon>Lachancea</taxon>
    </lineage>
</organism>
<dbReference type="SMART" id="SM00324">
    <property type="entry name" value="RhoGAP"/>
    <property type="match status" value="1"/>
</dbReference>
<feature type="domain" description="Rho-GAP" evidence="3">
    <location>
        <begin position="102"/>
        <end position="345"/>
    </location>
</feature>
<dbReference type="PANTHER" id="PTHR15228:SF25">
    <property type="entry name" value="F-BAR DOMAIN-CONTAINING PROTEIN"/>
    <property type="match status" value="1"/>
</dbReference>
<dbReference type="Gene3D" id="1.10.555.10">
    <property type="entry name" value="Rho GTPase activation protein"/>
    <property type="match status" value="1"/>
</dbReference>
<dbReference type="AlphaFoldDB" id="A0A1G4MEQ0"/>
<dbReference type="STRING" id="4955.A0A1G4MEQ0"/>
<accession>A0A1G4MEQ0</accession>
<evidence type="ECO:0000259" key="3">
    <source>
        <dbReference type="PROSITE" id="PS50238"/>
    </source>
</evidence>
<name>A0A1G4MEQ0_LACFM</name>
<evidence type="ECO:0000256" key="1">
    <source>
        <dbReference type="ARBA" id="ARBA00022468"/>
    </source>
</evidence>
<dbReference type="Pfam" id="PF00620">
    <property type="entry name" value="RhoGAP"/>
    <property type="match status" value="2"/>
</dbReference>
<dbReference type="GO" id="GO:0060237">
    <property type="term" value="P:regulation of fungal-type cell wall organization"/>
    <property type="evidence" value="ECO:0007669"/>
    <property type="project" value="TreeGrafter"/>
</dbReference>
<feature type="compositionally biased region" description="Polar residues" evidence="2">
    <location>
        <begin position="26"/>
        <end position="41"/>
    </location>
</feature>
<evidence type="ECO:0000256" key="2">
    <source>
        <dbReference type="SAM" id="MobiDB-lite"/>
    </source>
</evidence>
<dbReference type="GO" id="GO:0007165">
    <property type="term" value="P:signal transduction"/>
    <property type="evidence" value="ECO:0007669"/>
    <property type="project" value="InterPro"/>
</dbReference>
<dbReference type="SUPFAM" id="SSF48350">
    <property type="entry name" value="GTPase activation domain, GAP"/>
    <property type="match status" value="1"/>
</dbReference>
<feature type="region of interest" description="Disordered" evidence="2">
    <location>
        <begin position="355"/>
        <end position="454"/>
    </location>
</feature>
<dbReference type="GO" id="GO:0005096">
    <property type="term" value="F:GTPase activator activity"/>
    <property type="evidence" value="ECO:0007669"/>
    <property type="project" value="UniProtKB-KW"/>
</dbReference>
<dbReference type="GO" id="GO:0005938">
    <property type="term" value="C:cell cortex"/>
    <property type="evidence" value="ECO:0007669"/>
    <property type="project" value="TreeGrafter"/>
</dbReference>
<feature type="compositionally biased region" description="Polar residues" evidence="2">
    <location>
        <begin position="512"/>
        <end position="523"/>
    </location>
</feature>
<keyword evidence="1" id="KW-0343">GTPase activation</keyword>
<evidence type="ECO:0000313" key="4">
    <source>
        <dbReference type="EMBL" id="SCW02336.1"/>
    </source>
</evidence>
<sequence length="587" mass="66441">MDPFQASSSPSKSQLTFWWKQIRNNPKSMSTDSLSVSSNAPNRRPLLKSKSRSFNNTRVASPPPNNPRSEEYRSYRDDFLSNRHQFTGQVFGVPLAQSLSVASAEVIVQSELVSFGRIPILVAKCGAFLKANGLQTSGIFRIAGNNKRVKELQYIFSTPPSYGTKFNNWDGFTVHDAASVLRRYLNNLEEPLIPLELYDQFRKPLQERPRILKHMAHSMTKNNDANEDTEDFDEYKLDDEEAREKRRRKLRHKKRLTRDIRSALKEYEMLFISLSSDSKQLLIYLLDLLSLFAQQSDINLMTARNLAAIFQPSILSHPEHDMDPKEYELSRFVVEFLIEYSYKLLPHLLKATKPQKDADLPKTNSSEAKPIETKPAESSTIPQTIVLSPESSHGTSTKAVEIPTTPTDQRLQHQDVSYLTPPGPSFLESQNRSLKGRPHSKSLSHAHAPSDMITTRKRTARFSWLNRALSSDTGEFSATEEEEEDEDDIHSPVRGLSSSLPKQHLHVPRVSRSMSGNSTTSNGARPLSLAMNKSIEELASTLGLKKPNGKEASPIATDEEEDGRSRSSKRNSWFQRLRSRSRSATRS</sequence>